<dbReference type="InterPro" id="IPR005804">
    <property type="entry name" value="FA_desaturase_dom"/>
</dbReference>
<reference evidence="13" key="2">
    <citation type="submission" date="2021-06" db="EMBL/GenBank/DDBJ databases">
        <authorList>
            <person name="Rogers T.H."/>
            <person name="Ramsay J.P."/>
            <person name="Wang P."/>
            <person name="Terpolilli J."/>
        </authorList>
    </citation>
    <scope>NUCLEOTIDE SEQUENCE</scope>
    <source>
        <strain evidence="13">WSM5005</strain>
    </source>
</reference>
<dbReference type="GO" id="GO:0016020">
    <property type="term" value="C:membrane"/>
    <property type="evidence" value="ECO:0007669"/>
    <property type="project" value="UniProtKB-SubCell"/>
</dbReference>
<dbReference type="GO" id="GO:0006631">
    <property type="term" value="P:fatty acid metabolic process"/>
    <property type="evidence" value="ECO:0007669"/>
    <property type="project" value="UniProtKB-KW"/>
</dbReference>
<dbReference type="OrthoDB" id="9768289at2"/>
<dbReference type="AlphaFoldDB" id="A0A1I9YCF5"/>
<dbReference type="KEGG" id="pspw:BJG93_00160"/>
<keyword evidence="7" id="KW-0408">Iron</keyword>
<dbReference type="PANTHER" id="PTHR11351:SF33">
    <property type="entry name" value="DELTA-9 FATTY ACID DESATURASE, DESA"/>
    <property type="match status" value="1"/>
</dbReference>
<dbReference type="EMBL" id="CP017561">
    <property type="protein sequence ID" value="APA83988.1"/>
    <property type="molecule type" value="Genomic_DNA"/>
</dbReference>
<keyword evidence="5 10" id="KW-1133">Transmembrane helix</keyword>
<evidence type="ECO:0000256" key="3">
    <source>
        <dbReference type="ARBA" id="ARBA00022692"/>
    </source>
</evidence>
<evidence type="ECO:0000256" key="7">
    <source>
        <dbReference type="ARBA" id="ARBA00023004"/>
    </source>
</evidence>
<dbReference type="PANTHER" id="PTHR11351">
    <property type="entry name" value="ACYL-COA DESATURASE"/>
    <property type="match status" value="1"/>
</dbReference>
<evidence type="ECO:0000256" key="5">
    <source>
        <dbReference type="ARBA" id="ARBA00022989"/>
    </source>
</evidence>
<protein>
    <submittedName>
        <fullName evidence="13">Fatty acid desaturase</fullName>
        <ecNumber evidence="13">1.14.19.-</ecNumber>
    </submittedName>
</protein>
<keyword evidence="8" id="KW-0443">Lipid metabolism</keyword>
<sequence>MLNSLLDFLAHGLLHFSWWQLVVYTLIATHITIIGVTVYLHRCQAHRALELHPIASHFFRFWLWMTTGMLTGQWAAIHRKHHAKCETEEDPHSPQTRGIWKVLLEGAELYRTEAKNEETMRKFSHGTPNDWMERSVYTKYPILGVSLMMVINVALFGVVGLTIWAVQMVWIPFWAAGVVNGLAHFWGYRNFNSSDASTNIFPWGIIIGGEELHNNHHTYATSAKLSNKWYEFDIGWMYIRIMQAFRLAKVKKVAPTPRLTTGKLVLDQDTLQAVLANRYEVMARYAKAIKRAYRQELAHLKEVGAREKYQVMRGARSWFHKEEAGLNEPQKLQLPQIFANSQKLKTYIDMRNELAAMWERSNTSREQLLVQLQDWCHRAEQSGIKALQDFAMRLRRYA</sequence>
<keyword evidence="9 10" id="KW-0472">Membrane</keyword>
<feature type="transmembrane region" description="Helical" evidence="10">
    <location>
        <begin position="171"/>
        <end position="188"/>
    </location>
</feature>
<comment type="subcellular location">
    <subcellularLocation>
        <location evidence="1">Membrane</location>
        <topology evidence="1">Multi-pass membrane protein</topology>
    </subcellularLocation>
</comment>
<feature type="transmembrane region" description="Helical" evidence="10">
    <location>
        <begin position="142"/>
        <end position="165"/>
    </location>
</feature>
<evidence type="ECO:0000256" key="2">
    <source>
        <dbReference type="ARBA" id="ARBA00008749"/>
    </source>
</evidence>
<gene>
    <name evidence="13" type="ORF">BJG93_00160</name>
</gene>
<keyword evidence="14" id="KW-1185">Reference proteome</keyword>
<feature type="transmembrane region" description="Helical" evidence="10">
    <location>
        <begin position="16"/>
        <end position="40"/>
    </location>
</feature>
<feature type="domain" description="Fatty acid desaturase" evidence="11">
    <location>
        <begin position="18"/>
        <end position="220"/>
    </location>
</feature>
<dbReference type="EC" id="1.14.19.-" evidence="13"/>
<organism evidence="13 14">
    <name type="scientific">Paraburkholderia sprentiae WSM5005</name>
    <dbReference type="NCBI Taxonomy" id="754502"/>
    <lineage>
        <taxon>Bacteria</taxon>
        <taxon>Pseudomonadati</taxon>
        <taxon>Pseudomonadota</taxon>
        <taxon>Betaproteobacteria</taxon>
        <taxon>Burkholderiales</taxon>
        <taxon>Burkholderiaceae</taxon>
        <taxon>Paraburkholderia</taxon>
    </lineage>
</organism>
<comment type="similarity">
    <text evidence="2">Belongs to the fatty acid desaturase type 2 family.</text>
</comment>
<keyword evidence="3 10" id="KW-0812">Transmembrane</keyword>
<evidence type="ECO:0000256" key="1">
    <source>
        <dbReference type="ARBA" id="ARBA00004141"/>
    </source>
</evidence>
<evidence type="ECO:0000256" key="8">
    <source>
        <dbReference type="ARBA" id="ARBA00023098"/>
    </source>
</evidence>
<evidence type="ECO:0000313" key="13">
    <source>
        <dbReference type="EMBL" id="APA83988.1"/>
    </source>
</evidence>
<dbReference type="Proteomes" id="UP000179860">
    <property type="component" value="Chromosome 1"/>
</dbReference>
<evidence type="ECO:0000256" key="9">
    <source>
        <dbReference type="ARBA" id="ARBA00023136"/>
    </source>
</evidence>
<evidence type="ECO:0000256" key="6">
    <source>
        <dbReference type="ARBA" id="ARBA00023002"/>
    </source>
</evidence>
<dbReference type="GO" id="GO:0016717">
    <property type="term" value="F:oxidoreductase activity, acting on paired donors, with oxidation of a pair of donors resulting in the reduction of molecular oxygen to two molecules of water"/>
    <property type="evidence" value="ECO:0007669"/>
    <property type="project" value="InterPro"/>
</dbReference>
<dbReference type="Pfam" id="PF00487">
    <property type="entry name" value="FA_desaturase"/>
    <property type="match status" value="1"/>
</dbReference>
<dbReference type="Pfam" id="PF01610">
    <property type="entry name" value="DDE_Tnp_ISL3"/>
    <property type="match status" value="1"/>
</dbReference>
<keyword evidence="6 13" id="KW-0560">Oxidoreductase</keyword>
<evidence type="ECO:0000256" key="10">
    <source>
        <dbReference type="SAM" id="Phobius"/>
    </source>
</evidence>
<dbReference type="RefSeq" id="WP_027198620.1">
    <property type="nucleotide sequence ID" value="NZ_CP017561.2"/>
</dbReference>
<evidence type="ECO:0000259" key="11">
    <source>
        <dbReference type="Pfam" id="PF00487"/>
    </source>
</evidence>
<reference evidence="13" key="1">
    <citation type="submission" date="2016-09" db="EMBL/GenBank/DDBJ databases">
        <title>The Complete Genome of Burkholderia sprentiae wsm5005.</title>
        <authorList>
            <person name="De Meyer S."/>
            <person name="Wang P."/>
            <person name="Terpolilli J."/>
        </authorList>
    </citation>
    <scope>NUCLEOTIDE SEQUENCE [LARGE SCALE GENOMIC DNA]</scope>
    <source>
        <strain evidence="13">WSM5005</strain>
    </source>
</reference>
<evidence type="ECO:0000313" key="14">
    <source>
        <dbReference type="Proteomes" id="UP000179860"/>
    </source>
</evidence>
<evidence type="ECO:0000259" key="12">
    <source>
        <dbReference type="Pfam" id="PF01610"/>
    </source>
</evidence>
<proteinExistence type="inferred from homology"/>
<dbReference type="CDD" id="cd03505">
    <property type="entry name" value="Delta9-FADS-like"/>
    <property type="match status" value="1"/>
</dbReference>
<dbReference type="InterPro" id="IPR015876">
    <property type="entry name" value="Acyl-CoA_DS"/>
</dbReference>
<accession>A0A1I9YCF5</accession>
<feature type="domain" description="Transposase IS204/IS1001/IS1096/IS1165 DDE" evidence="12">
    <location>
        <begin position="275"/>
        <end position="397"/>
    </location>
</feature>
<name>A0A1I9YCF5_9BURK</name>
<dbReference type="PRINTS" id="PR00075">
    <property type="entry name" value="FACDDSATRASE"/>
</dbReference>
<keyword evidence="4" id="KW-0276">Fatty acid metabolism</keyword>
<dbReference type="STRING" id="754502.BJG93_00160"/>
<dbReference type="InterPro" id="IPR002560">
    <property type="entry name" value="Transposase_DDE"/>
</dbReference>
<evidence type="ECO:0000256" key="4">
    <source>
        <dbReference type="ARBA" id="ARBA00022832"/>
    </source>
</evidence>